<evidence type="ECO:0000313" key="15">
    <source>
        <dbReference type="EMBL" id="WDR01864.1"/>
    </source>
</evidence>
<evidence type="ECO:0000256" key="13">
    <source>
        <dbReference type="SAM" id="Phobius"/>
    </source>
</evidence>
<dbReference type="InterPro" id="IPR016174">
    <property type="entry name" value="Di-haem_cyt_TM"/>
</dbReference>
<evidence type="ECO:0000313" key="16">
    <source>
        <dbReference type="Proteomes" id="UP001220530"/>
    </source>
</evidence>
<dbReference type="InterPro" id="IPR052168">
    <property type="entry name" value="Cytochrome_b561_oxidase"/>
</dbReference>
<keyword evidence="8" id="KW-0249">Electron transport</keyword>
<evidence type="ECO:0000256" key="12">
    <source>
        <dbReference type="ARBA" id="ARBA00037975"/>
    </source>
</evidence>
<keyword evidence="11 13" id="KW-0472">Membrane</keyword>
<keyword evidence="7" id="KW-0479">Metal-binding</keyword>
<feature type="transmembrane region" description="Helical" evidence="13">
    <location>
        <begin position="53"/>
        <end position="76"/>
    </location>
</feature>
<evidence type="ECO:0000256" key="6">
    <source>
        <dbReference type="ARBA" id="ARBA00022692"/>
    </source>
</evidence>
<keyword evidence="6 13" id="KW-0812">Transmembrane</keyword>
<evidence type="ECO:0000259" key="14">
    <source>
        <dbReference type="Pfam" id="PF01292"/>
    </source>
</evidence>
<evidence type="ECO:0000256" key="8">
    <source>
        <dbReference type="ARBA" id="ARBA00022982"/>
    </source>
</evidence>
<dbReference type="SUPFAM" id="SSF81342">
    <property type="entry name" value="Transmembrane di-heme cytochromes"/>
    <property type="match status" value="1"/>
</dbReference>
<dbReference type="RefSeq" id="WP_282218274.1">
    <property type="nucleotide sequence ID" value="NZ_CP118246.1"/>
</dbReference>
<evidence type="ECO:0000256" key="5">
    <source>
        <dbReference type="ARBA" id="ARBA00022617"/>
    </source>
</evidence>
<evidence type="ECO:0000256" key="1">
    <source>
        <dbReference type="ARBA" id="ARBA00001970"/>
    </source>
</evidence>
<sequence>MSGAVDIRDEGASLRISLGILLAAIFVAQLGWRRLGGRRLLRERRDISHYLAVAMHWTLYALLAAQIGFGFSLRWFRGGSFTFFGLFSMPPLIGADRGLARVVENLHNIAAWTIIYLVGLHALAALAHHYVLRDGVLGRMVPTTVRRLARDDRTS</sequence>
<feature type="transmembrane region" description="Helical" evidence="13">
    <location>
        <begin position="109"/>
        <end position="132"/>
    </location>
</feature>
<feature type="domain" description="Cytochrome b561 bacterial/Ni-hydrogenase" evidence="14">
    <location>
        <begin position="16"/>
        <end position="142"/>
    </location>
</feature>
<organism evidence="15 16">
    <name type="scientific">Devosia algicola</name>
    <dbReference type="NCBI Taxonomy" id="3026418"/>
    <lineage>
        <taxon>Bacteria</taxon>
        <taxon>Pseudomonadati</taxon>
        <taxon>Pseudomonadota</taxon>
        <taxon>Alphaproteobacteria</taxon>
        <taxon>Hyphomicrobiales</taxon>
        <taxon>Devosiaceae</taxon>
        <taxon>Devosia</taxon>
    </lineage>
</organism>
<keyword evidence="3" id="KW-0813">Transport</keyword>
<dbReference type="Proteomes" id="UP001220530">
    <property type="component" value="Chromosome"/>
</dbReference>
<dbReference type="PANTHER" id="PTHR30529">
    <property type="entry name" value="CYTOCHROME B561"/>
    <property type="match status" value="1"/>
</dbReference>
<evidence type="ECO:0000256" key="9">
    <source>
        <dbReference type="ARBA" id="ARBA00022989"/>
    </source>
</evidence>
<proteinExistence type="inferred from homology"/>
<comment type="similarity">
    <text evidence="12">Belongs to the cytochrome b561 family.</text>
</comment>
<keyword evidence="9 13" id="KW-1133">Transmembrane helix</keyword>
<evidence type="ECO:0000256" key="7">
    <source>
        <dbReference type="ARBA" id="ARBA00022723"/>
    </source>
</evidence>
<evidence type="ECO:0000256" key="2">
    <source>
        <dbReference type="ARBA" id="ARBA00004651"/>
    </source>
</evidence>
<keyword evidence="10" id="KW-0408">Iron</keyword>
<evidence type="ECO:0000256" key="4">
    <source>
        <dbReference type="ARBA" id="ARBA00022475"/>
    </source>
</evidence>
<evidence type="ECO:0000256" key="3">
    <source>
        <dbReference type="ARBA" id="ARBA00022448"/>
    </source>
</evidence>
<evidence type="ECO:0000256" key="11">
    <source>
        <dbReference type="ARBA" id="ARBA00023136"/>
    </source>
</evidence>
<dbReference type="PANTHER" id="PTHR30529:SF1">
    <property type="entry name" value="CYTOCHROME B561 HOMOLOG 2"/>
    <property type="match status" value="1"/>
</dbReference>
<dbReference type="EMBL" id="CP118246">
    <property type="protein sequence ID" value="WDR01864.1"/>
    <property type="molecule type" value="Genomic_DNA"/>
</dbReference>
<comment type="cofactor">
    <cofactor evidence="1">
        <name>heme b</name>
        <dbReference type="ChEBI" id="CHEBI:60344"/>
    </cofactor>
</comment>
<dbReference type="InterPro" id="IPR011577">
    <property type="entry name" value="Cyt_b561_bac/Ni-Hgenase"/>
</dbReference>
<feature type="transmembrane region" description="Helical" evidence="13">
    <location>
        <begin position="12"/>
        <end position="32"/>
    </location>
</feature>
<comment type="subcellular location">
    <subcellularLocation>
        <location evidence="2">Cell membrane</location>
        <topology evidence="2">Multi-pass membrane protein</topology>
    </subcellularLocation>
</comment>
<dbReference type="Pfam" id="PF01292">
    <property type="entry name" value="Ni_hydr_CYTB"/>
    <property type="match status" value="1"/>
</dbReference>
<evidence type="ECO:0000256" key="10">
    <source>
        <dbReference type="ARBA" id="ARBA00023004"/>
    </source>
</evidence>
<keyword evidence="16" id="KW-1185">Reference proteome</keyword>
<gene>
    <name evidence="15" type="ORF">PSQ19_14250</name>
</gene>
<keyword evidence="5" id="KW-0349">Heme</keyword>
<protein>
    <submittedName>
        <fullName evidence="15">Cytochrome b/b6 domain-containing protein</fullName>
    </submittedName>
</protein>
<name>A0ABY7YKY9_9HYPH</name>
<reference evidence="15 16" key="1">
    <citation type="submission" date="2023-02" db="EMBL/GenBank/DDBJ databases">
        <title>Devosia algicola sp. nov., isolated from the phycosphere of marine algae.</title>
        <authorList>
            <person name="Kim J.M."/>
            <person name="Lee J.K."/>
            <person name="Choi B.J."/>
            <person name="Bayburt H."/>
            <person name="Jeon C.O."/>
        </authorList>
    </citation>
    <scope>NUCLEOTIDE SEQUENCE [LARGE SCALE GENOMIC DNA]</scope>
    <source>
        <strain evidence="15 16">G20-9</strain>
    </source>
</reference>
<keyword evidence="4" id="KW-1003">Cell membrane</keyword>
<accession>A0ABY7YKY9</accession>